<protein>
    <submittedName>
        <fullName evidence="2">Uncharacterized protein</fullName>
    </submittedName>
</protein>
<evidence type="ECO:0000256" key="1">
    <source>
        <dbReference type="SAM" id="Phobius"/>
    </source>
</evidence>
<dbReference type="AlphaFoldDB" id="A0A645F4K6"/>
<keyword evidence="1" id="KW-1133">Transmembrane helix</keyword>
<evidence type="ECO:0000313" key="2">
    <source>
        <dbReference type="EMBL" id="MPN07544.1"/>
    </source>
</evidence>
<keyword evidence="1" id="KW-0472">Membrane</keyword>
<feature type="transmembrane region" description="Helical" evidence="1">
    <location>
        <begin position="12"/>
        <end position="30"/>
    </location>
</feature>
<name>A0A645F4K6_9ZZZZ</name>
<reference evidence="2" key="1">
    <citation type="submission" date="2019-08" db="EMBL/GenBank/DDBJ databases">
        <authorList>
            <person name="Kucharzyk K."/>
            <person name="Murdoch R.W."/>
            <person name="Higgins S."/>
            <person name="Loffler F."/>
        </authorList>
    </citation>
    <scope>NUCLEOTIDE SEQUENCE</scope>
</reference>
<keyword evidence="1" id="KW-0812">Transmembrane</keyword>
<proteinExistence type="predicted"/>
<accession>A0A645F4K6</accession>
<gene>
    <name evidence="2" type="ORF">SDC9_154814</name>
</gene>
<dbReference type="EMBL" id="VSSQ01053516">
    <property type="protein sequence ID" value="MPN07544.1"/>
    <property type="molecule type" value="Genomic_DNA"/>
</dbReference>
<comment type="caution">
    <text evidence="2">The sequence shown here is derived from an EMBL/GenBank/DDBJ whole genome shotgun (WGS) entry which is preliminary data.</text>
</comment>
<sequence length="36" mass="4465">MTNKTKKIIKIFYKNYRCVVCIFIDFYYFGFVESEL</sequence>
<organism evidence="2">
    <name type="scientific">bioreactor metagenome</name>
    <dbReference type="NCBI Taxonomy" id="1076179"/>
    <lineage>
        <taxon>unclassified sequences</taxon>
        <taxon>metagenomes</taxon>
        <taxon>ecological metagenomes</taxon>
    </lineage>
</organism>